<proteinExistence type="predicted"/>
<feature type="domain" description="PKD" evidence="7">
    <location>
        <begin position="475"/>
        <end position="509"/>
    </location>
</feature>
<dbReference type="GO" id="GO:0006816">
    <property type="term" value="P:calcium ion transport"/>
    <property type="evidence" value="ECO:0007669"/>
    <property type="project" value="TreeGrafter"/>
</dbReference>
<evidence type="ECO:0000256" key="3">
    <source>
        <dbReference type="ARBA" id="ARBA00022737"/>
    </source>
</evidence>
<evidence type="ECO:0000256" key="5">
    <source>
        <dbReference type="ARBA" id="ARBA00023136"/>
    </source>
</evidence>
<feature type="domain" description="PKD" evidence="7">
    <location>
        <begin position="362"/>
        <end position="437"/>
    </location>
</feature>
<evidence type="ECO:0000259" key="7">
    <source>
        <dbReference type="PROSITE" id="PS50093"/>
    </source>
</evidence>
<organism evidence="8 9">
    <name type="scientific">Chitinophaga solisilvae</name>
    <dbReference type="NCBI Taxonomy" id="1233460"/>
    <lineage>
        <taxon>Bacteria</taxon>
        <taxon>Pseudomonadati</taxon>
        <taxon>Bacteroidota</taxon>
        <taxon>Chitinophagia</taxon>
        <taxon>Chitinophagales</taxon>
        <taxon>Chitinophagaceae</taxon>
        <taxon>Chitinophaga</taxon>
    </lineage>
</organism>
<dbReference type="PANTHER" id="PTHR46730:SF4">
    <property type="entry name" value="POLYCYSTIC KIDNEY DISEASE PROTEIN 1-LIKE 1"/>
    <property type="match status" value="1"/>
</dbReference>
<evidence type="ECO:0000256" key="1">
    <source>
        <dbReference type="ARBA" id="ARBA00004141"/>
    </source>
</evidence>
<protein>
    <submittedName>
        <fullName evidence="8">PKD domain-containing protein</fullName>
    </submittedName>
</protein>
<keyword evidence="9" id="KW-1185">Reference proteome</keyword>
<dbReference type="Gene3D" id="2.60.40.10">
    <property type="entry name" value="Immunoglobulins"/>
    <property type="match status" value="8"/>
</dbReference>
<dbReference type="CDD" id="cd00146">
    <property type="entry name" value="PKD"/>
    <property type="match status" value="5"/>
</dbReference>
<dbReference type="InterPro" id="IPR022409">
    <property type="entry name" value="PKD/Chitinase_dom"/>
</dbReference>
<feature type="chain" id="PRO_5040459815" evidence="6">
    <location>
        <begin position="27"/>
        <end position="947"/>
    </location>
</feature>
<dbReference type="OrthoDB" id="7794186at2"/>
<feature type="domain" description="PKD" evidence="7">
    <location>
        <begin position="221"/>
        <end position="270"/>
    </location>
</feature>
<feature type="domain" description="PKD" evidence="7">
    <location>
        <begin position="531"/>
        <end position="613"/>
    </location>
</feature>
<dbReference type="AlphaFoldDB" id="A0A9Q5GTG6"/>
<dbReference type="Proteomes" id="UP000281028">
    <property type="component" value="Unassembled WGS sequence"/>
</dbReference>
<dbReference type="SUPFAM" id="SSF49299">
    <property type="entry name" value="PKD domain"/>
    <property type="match status" value="7"/>
</dbReference>
<evidence type="ECO:0000313" key="9">
    <source>
        <dbReference type="Proteomes" id="UP000281028"/>
    </source>
</evidence>
<dbReference type="EMBL" id="RIAR02000001">
    <property type="protein sequence ID" value="NSL88446.1"/>
    <property type="molecule type" value="Genomic_DNA"/>
</dbReference>
<feature type="domain" description="PKD" evidence="7">
    <location>
        <begin position="310"/>
        <end position="367"/>
    </location>
</feature>
<keyword evidence="2" id="KW-0812">Transmembrane</keyword>
<feature type="domain" description="PKD" evidence="7">
    <location>
        <begin position="132"/>
        <end position="195"/>
    </location>
</feature>
<comment type="caution">
    <text evidence="8">The sequence shown here is derived from an EMBL/GenBank/DDBJ whole genome shotgun (WGS) entry which is preliminary data.</text>
</comment>
<feature type="signal peptide" evidence="6">
    <location>
        <begin position="1"/>
        <end position="26"/>
    </location>
</feature>
<dbReference type="PROSITE" id="PS50093">
    <property type="entry name" value="PKD"/>
    <property type="match status" value="7"/>
</dbReference>
<keyword evidence="3" id="KW-0677">Repeat</keyword>
<keyword evidence="4" id="KW-1133">Transmembrane helix</keyword>
<dbReference type="InterPro" id="IPR000601">
    <property type="entry name" value="PKD_dom"/>
</dbReference>
<dbReference type="Pfam" id="PF13585">
    <property type="entry name" value="CHU_C"/>
    <property type="match status" value="1"/>
</dbReference>
<dbReference type="GO" id="GO:0005886">
    <property type="term" value="C:plasma membrane"/>
    <property type="evidence" value="ECO:0007669"/>
    <property type="project" value="TreeGrafter"/>
</dbReference>
<dbReference type="InterPro" id="IPR013783">
    <property type="entry name" value="Ig-like_fold"/>
</dbReference>
<keyword evidence="5" id="KW-0472">Membrane</keyword>
<reference evidence="8" key="1">
    <citation type="submission" date="2020-05" db="EMBL/GenBank/DDBJ databases">
        <title>Chitinophaga laudate sp. nov., isolated from a tropical peat swamp.</title>
        <authorList>
            <person name="Goh C.B.S."/>
            <person name="Lee M.S."/>
            <person name="Parimannan S."/>
            <person name="Pasbakhsh P."/>
            <person name="Yule C.M."/>
            <person name="Rajandas H."/>
            <person name="Loke S."/>
            <person name="Croft L."/>
            <person name="Tan J.B.L."/>
        </authorList>
    </citation>
    <scope>NUCLEOTIDE SEQUENCE</scope>
    <source>
        <strain evidence="8">Mgbs1</strain>
    </source>
</reference>
<dbReference type="GO" id="GO:0005261">
    <property type="term" value="F:monoatomic cation channel activity"/>
    <property type="evidence" value="ECO:0007669"/>
    <property type="project" value="TreeGrafter"/>
</dbReference>
<accession>A0A9Q5GTG6</accession>
<gene>
    <name evidence="8" type="ORF">ECE50_016520</name>
</gene>
<dbReference type="InterPro" id="IPR026341">
    <property type="entry name" value="T9SS_type_B"/>
</dbReference>
<comment type="subcellular location">
    <subcellularLocation>
        <location evidence="1">Membrane</location>
        <topology evidence="1">Multi-pass membrane protein</topology>
    </subcellularLocation>
</comment>
<name>A0A9Q5GTG6_9BACT</name>
<dbReference type="PANTHER" id="PTHR46730">
    <property type="entry name" value="POLYCYSTIN-1"/>
    <property type="match status" value="1"/>
</dbReference>
<keyword evidence="6" id="KW-0732">Signal</keyword>
<evidence type="ECO:0000256" key="2">
    <source>
        <dbReference type="ARBA" id="ARBA00022692"/>
    </source>
</evidence>
<sequence>MKYLQAKCLRALGLLIFLVQGNLLLAQKADFTYTAEPATMCTPVTLTFRNTSTGNPVSYSWDFGDGRTSHDPNPQITYTASGPKKVTLEAIYANGSSAYYRTFEVGATPAVAFSADVVSNCKPYTANFTDATPNAVSRTWDFGDGTAPVVTGNAFVPHSYGKAGIYDVTLTVTNSNGCTASLKKAAYITVSLPEITLSAPASGCVPFTAALTATSTNGINDPVKSWDWSFGDGQTAANAGSNVSHVYTQTGTYHIGVTVTTNSGCQVTRTFDKHIHTGNPPSNVGFTVSPTNACVGEPVRLLANAGFADSYSWDFGDGAKEEVYTNDIRHAFTANGTLTINMKAGSNGCYTAAPPATINVTGPVSKFTVTRDCNNKNTFIFTNTSAGTNANSTYQWDFGDNSPVGTTADATHTYTTPDNYTVRLTVGETGNSCSHSSFQTVYYFRADFTTGVSAICRGSKANYQVLNVPVNLVESYTWQFGDGSSHTTTDQSYTKTWMAAGVYDDRLIIKYKDPAYCDDVVTKTANIRILAPVADFGLNSATCAGQPVTFLNTSQPSPNIPIATWQWDLGNGQKSAAQVPAATKYTSSGGHPVKLVITDARNCQDSVTKTITINPTPYIHVSSPQPKICEGNSITLHAQSDGNVQWLSGASLSCVFCTDPVATPVTNTRYLAEAANAYGCTLRDSVDIAVVPKVNLTVSNDTFACYGSSIKLKATGAAIYDWTPVTGLTNNTIADPITTPIEDITYQVRGTNDPLCPMSAPLSVKVAVKAVPTINAGNDQTVTAGDIVRLMANGSSDIVKWQWSPADYLDNPTSPFTTAAVRKSMTYSITGTNQYGCTKSDVMSVDLVCNTDAVFIPNTFSPNGDGVNEVFYPRGRGVAFIKSFRIFNRLGQEVFHREKINIDDITAGWDGNFNGKPQAADVYIYFIEAYCDTNDFFTLKGNVTLLR</sequence>
<evidence type="ECO:0000256" key="4">
    <source>
        <dbReference type="ARBA" id="ARBA00022989"/>
    </source>
</evidence>
<dbReference type="InterPro" id="IPR035986">
    <property type="entry name" value="PKD_dom_sf"/>
</dbReference>
<dbReference type="SMART" id="SM00089">
    <property type="entry name" value="PKD"/>
    <property type="match status" value="6"/>
</dbReference>
<dbReference type="Pfam" id="PF18911">
    <property type="entry name" value="PKD_4"/>
    <property type="match status" value="6"/>
</dbReference>
<evidence type="ECO:0000313" key="8">
    <source>
        <dbReference type="EMBL" id="NSL88446.1"/>
    </source>
</evidence>
<feature type="domain" description="PKD" evidence="7">
    <location>
        <begin position="29"/>
        <end position="98"/>
    </location>
</feature>
<evidence type="ECO:0000256" key="6">
    <source>
        <dbReference type="SAM" id="SignalP"/>
    </source>
</evidence>
<dbReference type="NCBIfam" id="TIGR04131">
    <property type="entry name" value="Bac_Flav_CTERM"/>
    <property type="match status" value="1"/>
</dbReference>